<dbReference type="SUPFAM" id="SSF51905">
    <property type="entry name" value="FAD/NAD(P)-binding domain"/>
    <property type="match status" value="1"/>
</dbReference>
<dbReference type="InterPro" id="IPR002937">
    <property type="entry name" value="Amino_oxidase"/>
</dbReference>
<comment type="caution">
    <text evidence="2">The sequence shown here is derived from an EMBL/GenBank/DDBJ whole genome shotgun (WGS) entry which is preliminary data.</text>
</comment>
<dbReference type="NCBIfam" id="NF005560">
    <property type="entry name" value="PRK07233.1"/>
    <property type="match status" value="1"/>
</dbReference>
<accession>A0A644U030</accession>
<dbReference type="Pfam" id="PF01593">
    <property type="entry name" value="Amino_oxidase"/>
    <property type="match status" value="1"/>
</dbReference>
<dbReference type="PANTHER" id="PTHR42923:SF3">
    <property type="entry name" value="PROTOPORPHYRINOGEN OXIDASE"/>
    <property type="match status" value="1"/>
</dbReference>
<sequence length="436" mass="48806">MTSILYDDVCQKLSYHAKLSYTTMKIGILGSGLAGLSAGLQLADKHEVVIFEKNTAPGGCMSSQTYNGTYTLETLYHHCFSGDKNLFSLLESLDLRSDLIWLKGSTGYYMNGKLHPLTTPLEILKYPCLTFFQKCRLGLFVISSRKIDLSPLDKVTAKEYLFERVGEDIYNAFFAPLLTSKFGSMKNEVSAAWLMSRIAIRSDRGAEGERLGYLKGGWHRLIDAMTEKLREKGADIRLSTPVTTLVREKEIWLINGEAYDAVISTLPPQVTNSLMGNTSDKLPDLMYQGAACMTLGLARDPTNGIYWTNMGDPAPYGAVVTHTNFVPFEWYGEHVVYLASYFRDEPAPELKDRMIDDFCRRFSIDKSEIRHADLYIDKFAGPVYVTGYKDTIPPADLGNKLFIAGMFSRENYPERSMEGSVSAGLDAAKSLEEKNL</sequence>
<reference evidence="2" key="1">
    <citation type="submission" date="2019-08" db="EMBL/GenBank/DDBJ databases">
        <authorList>
            <person name="Kucharzyk K."/>
            <person name="Murdoch R.W."/>
            <person name="Higgins S."/>
            <person name="Loffler F."/>
        </authorList>
    </citation>
    <scope>NUCLEOTIDE SEQUENCE</scope>
</reference>
<name>A0A644U030_9ZZZZ</name>
<dbReference type="AlphaFoldDB" id="A0A644U030"/>
<organism evidence="2">
    <name type="scientific">bioreactor metagenome</name>
    <dbReference type="NCBI Taxonomy" id="1076179"/>
    <lineage>
        <taxon>unclassified sequences</taxon>
        <taxon>metagenomes</taxon>
        <taxon>ecological metagenomes</taxon>
    </lineage>
</organism>
<evidence type="ECO:0000259" key="1">
    <source>
        <dbReference type="Pfam" id="PF01593"/>
    </source>
</evidence>
<gene>
    <name evidence="2" type="ORF">SDC9_18373</name>
</gene>
<dbReference type="EMBL" id="VSSQ01000067">
    <property type="protein sequence ID" value="MPL72588.1"/>
    <property type="molecule type" value="Genomic_DNA"/>
</dbReference>
<dbReference type="Gene3D" id="3.50.50.60">
    <property type="entry name" value="FAD/NAD(P)-binding domain"/>
    <property type="match status" value="1"/>
</dbReference>
<proteinExistence type="predicted"/>
<evidence type="ECO:0000313" key="2">
    <source>
        <dbReference type="EMBL" id="MPL72588.1"/>
    </source>
</evidence>
<feature type="domain" description="Amine oxidase" evidence="1">
    <location>
        <begin position="33"/>
        <end position="429"/>
    </location>
</feature>
<dbReference type="PANTHER" id="PTHR42923">
    <property type="entry name" value="PROTOPORPHYRINOGEN OXIDASE"/>
    <property type="match status" value="1"/>
</dbReference>
<dbReference type="InterPro" id="IPR036188">
    <property type="entry name" value="FAD/NAD-bd_sf"/>
</dbReference>
<dbReference type="GO" id="GO:0016491">
    <property type="term" value="F:oxidoreductase activity"/>
    <property type="evidence" value="ECO:0007669"/>
    <property type="project" value="InterPro"/>
</dbReference>
<dbReference type="InterPro" id="IPR050464">
    <property type="entry name" value="Zeta_carotene_desat/Oxidored"/>
</dbReference>
<protein>
    <recommendedName>
        <fullName evidence="1">Amine oxidase domain-containing protein</fullName>
    </recommendedName>
</protein>